<dbReference type="EMBL" id="BSNK01000002">
    <property type="protein sequence ID" value="GLQ25017.1"/>
    <property type="molecule type" value="Genomic_DNA"/>
</dbReference>
<reference evidence="8" key="1">
    <citation type="journal article" date="2014" name="Int. J. Syst. Evol. Microbiol.">
        <title>Complete genome of a new Firmicutes species belonging to the dominant human colonic microbiota ('Ruminococcus bicirculans') reveals two chromosomes and a selective capacity to utilize plant glucans.</title>
        <authorList>
            <consortium name="NISC Comparative Sequencing Program"/>
            <person name="Wegmann U."/>
            <person name="Louis P."/>
            <person name="Goesmann A."/>
            <person name="Henrissat B."/>
            <person name="Duncan S.H."/>
            <person name="Flint H.J."/>
        </authorList>
    </citation>
    <scope>NUCLEOTIDE SEQUENCE</scope>
    <source>
        <strain evidence="8">NBRC 108219</strain>
    </source>
</reference>
<comment type="subcellular location">
    <subcellularLocation>
        <location evidence="1">Cell membrane</location>
        <topology evidence="1">Multi-pass membrane protein</topology>
    </subcellularLocation>
</comment>
<comment type="caution">
    <text evidence="8">The sequence shown here is derived from an EMBL/GenBank/DDBJ whole genome shotgun (WGS) entry which is preliminary data.</text>
</comment>
<name>A0ABQ5VD62_9PROT</name>
<keyword evidence="3 6" id="KW-0812">Transmembrane</keyword>
<gene>
    <name evidence="8" type="primary">ftsX</name>
    <name evidence="8" type="ORF">GCM10007853_28910</name>
</gene>
<feature type="domain" description="ABC3 transporter permease C-terminal" evidence="7">
    <location>
        <begin position="181"/>
        <end position="299"/>
    </location>
</feature>
<protein>
    <submittedName>
        <fullName evidence="8">Cell division protein</fullName>
    </submittedName>
</protein>
<dbReference type="PANTHER" id="PTHR47755">
    <property type="entry name" value="CELL DIVISION PROTEIN FTSX"/>
    <property type="match status" value="1"/>
</dbReference>
<feature type="transmembrane region" description="Helical" evidence="6">
    <location>
        <begin position="31"/>
        <end position="50"/>
    </location>
</feature>
<evidence type="ECO:0000256" key="5">
    <source>
        <dbReference type="ARBA" id="ARBA00023136"/>
    </source>
</evidence>
<accession>A0ABQ5VD62</accession>
<evidence type="ECO:0000313" key="8">
    <source>
        <dbReference type="EMBL" id="GLQ25017.1"/>
    </source>
</evidence>
<dbReference type="Pfam" id="PF02687">
    <property type="entry name" value="FtsX"/>
    <property type="match status" value="1"/>
</dbReference>
<organism evidence="8 9">
    <name type="scientific">Algimonas ampicilliniresistens</name>
    <dbReference type="NCBI Taxonomy" id="1298735"/>
    <lineage>
        <taxon>Bacteria</taxon>
        <taxon>Pseudomonadati</taxon>
        <taxon>Pseudomonadota</taxon>
        <taxon>Alphaproteobacteria</taxon>
        <taxon>Maricaulales</taxon>
        <taxon>Robiginitomaculaceae</taxon>
        <taxon>Algimonas</taxon>
    </lineage>
</organism>
<keyword evidence="2" id="KW-1003">Cell membrane</keyword>
<evidence type="ECO:0000259" key="7">
    <source>
        <dbReference type="Pfam" id="PF02687"/>
    </source>
</evidence>
<keyword evidence="8" id="KW-0132">Cell division</keyword>
<evidence type="ECO:0000256" key="2">
    <source>
        <dbReference type="ARBA" id="ARBA00022475"/>
    </source>
</evidence>
<evidence type="ECO:0000256" key="1">
    <source>
        <dbReference type="ARBA" id="ARBA00004651"/>
    </source>
</evidence>
<feature type="transmembrane region" description="Helical" evidence="6">
    <location>
        <begin position="274"/>
        <end position="296"/>
    </location>
</feature>
<feature type="transmembrane region" description="Helical" evidence="6">
    <location>
        <begin position="175"/>
        <end position="196"/>
    </location>
</feature>
<dbReference type="Proteomes" id="UP001161391">
    <property type="component" value="Unassembled WGS sequence"/>
</dbReference>
<dbReference type="RefSeq" id="WP_284392086.1">
    <property type="nucleotide sequence ID" value="NZ_BSNK01000002.1"/>
</dbReference>
<feature type="transmembrane region" description="Helical" evidence="6">
    <location>
        <begin position="234"/>
        <end position="254"/>
    </location>
</feature>
<dbReference type="InterPro" id="IPR003838">
    <property type="entry name" value="ABC3_permease_C"/>
</dbReference>
<dbReference type="InterPro" id="IPR004513">
    <property type="entry name" value="FtsX"/>
</dbReference>
<keyword evidence="4 6" id="KW-1133">Transmembrane helix</keyword>
<sequence>MIEATDISAPTPAKMAAPQTLLPARPEQGRALLTVLVVMAFLAALALLFARGADRLSDRWTAQLSSSSTVQILIMTEAERFAQMSAAQDILIRALPNDARMTSLSRAESARLLRPWLGDTGLPDDLPVPGVIRIDSEVRLPAESLETQFEAAGLRTVIDDHSRFSGQLKRTVGRLVLFGIVLLGLIGLAATAVSMFATRAGLAAQRDIIHVLVQAGATDGFIARLFVTQAARRGFIGAGIGAAMAAVLWFLISLGPARGSVGWRGLTDGALDGVALICLAILFALICASSAGWAAMRQLAYERRRA</sequence>
<keyword evidence="9" id="KW-1185">Reference proteome</keyword>
<evidence type="ECO:0000256" key="4">
    <source>
        <dbReference type="ARBA" id="ARBA00022989"/>
    </source>
</evidence>
<evidence type="ECO:0000256" key="6">
    <source>
        <dbReference type="SAM" id="Phobius"/>
    </source>
</evidence>
<keyword evidence="5 6" id="KW-0472">Membrane</keyword>
<reference evidence="8" key="2">
    <citation type="submission" date="2023-01" db="EMBL/GenBank/DDBJ databases">
        <title>Draft genome sequence of Algimonas ampicilliniresistens strain NBRC 108219.</title>
        <authorList>
            <person name="Sun Q."/>
            <person name="Mori K."/>
        </authorList>
    </citation>
    <scope>NUCLEOTIDE SEQUENCE</scope>
    <source>
        <strain evidence="8">NBRC 108219</strain>
    </source>
</reference>
<dbReference type="GO" id="GO:0051301">
    <property type="term" value="P:cell division"/>
    <property type="evidence" value="ECO:0007669"/>
    <property type="project" value="UniProtKB-KW"/>
</dbReference>
<evidence type="ECO:0000256" key="3">
    <source>
        <dbReference type="ARBA" id="ARBA00022692"/>
    </source>
</evidence>
<feature type="transmembrane region" description="Helical" evidence="6">
    <location>
        <begin position="208"/>
        <end position="227"/>
    </location>
</feature>
<dbReference type="PANTHER" id="PTHR47755:SF1">
    <property type="entry name" value="CELL DIVISION PROTEIN FTSX"/>
    <property type="match status" value="1"/>
</dbReference>
<proteinExistence type="predicted"/>
<keyword evidence="8" id="KW-0131">Cell cycle</keyword>
<evidence type="ECO:0000313" key="9">
    <source>
        <dbReference type="Proteomes" id="UP001161391"/>
    </source>
</evidence>